<name>A0ABV5UK49_9MICC</name>
<sequence>MGSIVYGLVAITTKGAVVTAGSVDVAWLATWNFLEISLPVYIFVKDAAFYTS</sequence>
<dbReference type="RefSeq" id="WP_345046491.1">
    <property type="nucleotide sequence ID" value="NZ_BAABED010000001.1"/>
</dbReference>
<organism evidence="1 2">
    <name type="scientific">Arthrobacter methylotrophus</name>
    <dbReference type="NCBI Taxonomy" id="121291"/>
    <lineage>
        <taxon>Bacteria</taxon>
        <taxon>Bacillati</taxon>
        <taxon>Actinomycetota</taxon>
        <taxon>Actinomycetes</taxon>
        <taxon>Micrococcales</taxon>
        <taxon>Micrococcaceae</taxon>
        <taxon>Arthrobacter</taxon>
    </lineage>
</organism>
<accession>A0ABV5UK49</accession>
<dbReference type="EMBL" id="JBHMBH010000004">
    <property type="protein sequence ID" value="MFB9712625.1"/>
    <property type="molecule type" value="Genomic_DNA"/>
</dbReference>
<reference evidence="1 2" key="1">
    <citation type="submission" date="2024-09" db="EMBL/GenBank/DDBJ databases">
        <authorList>
            <person name="Sun Q."/>
            <person name="Mori K."/>
        </authorList>
    </citation>
    <scope>NUCLEOTIDE SEQUENCE [LARGE SCALE GENOMIC DNA]</scope>
    <source>
        <strain evidence="1 2">JCM 13519</strain>
    </source>
</reference>
<proteinExistence type="predicted"/>
<evidence type="ECO:0000313" key="2">
    <source>
        <dbReference type="Proteomes" id="UP001589536"/>
    </source>
</evidence>
<protein>
    <submittedName>
        <fullName evidence="1">Uncharacterized protein</fullName>
    </submittedName>
</protein>
<comment type="caution">
    <text evidence="1">The sequence shown here is derived from an EMBL/GenBank/DDBJ whole genome shotgun (WGS) entry which is preliminary data.</text>
</comment>
<dbReference type="Proteomes" id="UP001589536">
    <property type="component" value="Unassembled WGS sequence"/>
</dbReference>
<keyword evidence="2" id="KW-1185">Reference proteome</keyword>
<evidence type="ECO:0000313" key="1">
    <source>
        <dbReference type="EMBL" id="MFB9712625.1"/>
    </source>
</evidence>
<gene>
    <name evidence="1" type="ORF">ACFFPI_00445</name>
</gene>